<dbReference type="KEGG" id="csn:Cyast_1867"/>
<reference evidence="7" key="1">
    <citation type="journal article" date="2013" name="Proc. Natl. Acad. Sci. U.S.A.">
        <title>Improving the coverage of the cyanobacterial phylum using diversity-driven genome sequencing.</title>
        <authorList>
            <person name="Shih P.M."/>
            <person name="Wu D."/>
            <person name="Latifi A."/>
            <person name="Axen S.D."/>
            <person name="Fewer D.P."/>
            <person name="Talla E."/>
            <person name="Calteau A."/>
            <person name="Cai F."/>
            <person name="Tandeau de Marsac N."/>
            <person name="Rippka R."/>
            <person name="Herdman M."/>
            <person name="Sivonen K."/>
            <person name="Coursin T."/>
            <person name="Laurent T."/>
            <person name="Goodwin L."/>
            <person name="Nolan M."/>
            <person name="Davenport K.W."/>
            <person name="Han C.S."/>
            <person name="Rubin E.M."/>
            <person name="Eisen J.A."/>
            <person name="Woyke T."/>
            <person name="Gugger M."/>
            <person name="Kerfeld C.A."/>
        </authorList>
    </citation>
    <scope>NUCLEOTIDE SEQUENCE [LARGE SCALE GENOMIC DNA]</scope>
    <source>
        <strain evidence="7">ATCC 29140 / PCC 7202</strain>
    </source>
</reference>
<sequence length="528" mass="60084">MKKIIYHKGLNTFAPFLKSSTSVLKKIFNLLLVTLLIWNFNFNSAFADVTENRSITPYLEQVKNNITEFTLDNGLKFILLENHQAPVISFVTYVDVGAVDEPEGQTGVAHYLEHLAFKGTSEIGTINYEEERPLLDQLAELFDQIQEARAENDQEKLAQLETQFREVNQQASEYIRQNEFGQIVEIEGGVGLNAATSADYTAYFYNFPSNKLELWMYLESNRFLDPVFREFYEEKDVILEERRLRTDNSPIGKMVEEFLLTAFVSHPYRRPVIGFEEDIRNLTTANVQDFFDTHYGGENITIAMVGDVNPSEARRMAQEYFGRFPDSVKPSPLTINEPEQNETREVVVPYPSQPLYFEGYHIPSLNDPDYVVYEIMGSILSDGRTSRLYQSLVEEEKVALSVAGFSGFPGNKYENLMLFYGVSAPGRSLDELAIELDKEIEKLRTELVSSQELERVKTQATASLLRSVSSNAGMANLLAQYQGKTGDWRNLFTRLDAINGVSAEDIQRLAQQTFIPEHKTVGKLETVS</sequence>
<dbReference type="PANTHER" id="PTHR11851">
    <property type="entry name" value="METALLOPROTEASE"/>
    <property type="match status" value="1"/>
</dbReference>
<dbReference type="EC" id="3.4.24.64" evidence="6"/>
<proteinExistence type="inferred from homology"/>
<dbReference type="BioCyc" id="CSTA292563:G1353-1875-MONOMER"/>
<gene>
    <name evidence="6" type="ordered locus">Cyast_1867</name>
</gene>
<evidence type="ECO:0000256" key="2">
    <source>
        <dbReference type="RuleBase" id="RU004447"/>
    </source>
</evidence>
<dbReference type="PATRIC" id="fig|292563.3.peg.1951"/>
<dbReference type="InterPro" id="IPR011249">
    <property type="entry name" value="Metalloenz_LuxS/M16"/>
</dbReference>
<evidence type="ECO:0000313" key="7">
    <source>
        <dbReference type="Proteomes" id="UP000010483"/>
    </source>
</evidence>
<dbReference type="Gene3D" id="3.30.830.10">
    <property type="entry name" value="Metalloenzyme, LuxS/M16 peptidase-like"/>
    <property type="match status" value="2"/>
</dbReference>
<dbReference type="InterPro" id="IPR001431">
    <property type="entry name" value="Pept_M16_Zn_BS"/>
</dbReference>
<feature type="domain" description="Peptidase M16 C-terminal" evidence="5">
    <location>
        <begin position="282"/>
        <end position="459"/>
    </location>
</feature>
<dbReference type="eggNOG" id="COG0612">
    <property type="taxonomic scope" value="Bacteria"/>
</dbReference>
<keyword evidence="7" id="KW-1185">Reference proteome</keyword>
<evidence type="ECO:0000259" key="4">
    <source>
        <dbReference type="Pfam" id="PF00675"/>
    </source>
</evidence>
<evidence type="ECO:0000256" key="1">
    <source>
        <dbReference type="ARBA" id="ARBA00007261"/>
    </source>
</evidence>
<evidence type="ECO:0000313" key="6">
    <source>
        <dbReference type="EMBL" id="AFZ47822.1"/>
    </source>
</evidence>
<evidence type="ECO:0000259" key="5">
    <source>
        <dbReference type="Pfam" id="PF05193"/>
    </source>
</evidence>
<dbReference type="GO" id="GO:0004222">
    <property type="term" value="F:metalloendopeptidase activity"/>
    <property type="evidence" value="ECO:0007669"/>
    <property type="project" value="UniProtKB-EC"/>
</dbReference>
<dbReference type="AlphaFoldDB" id="K9YMY2"/>
<dbReference type="GO" id="GO:0046872">
    <property type="term" value="F:metal ion binding"/>
    <property type="evidence" value="ECO:0007669"/>
    <property type="project" value="InterPro"/>
</dbReference>
<dbReference type="Pfam" id="PF00675">
    <property type="entry name" value="Peptidase_M16"/>
    <property type="match status" value="2"/>
</dbReference>
<dbReference type="InterPro" id="IPR007863">
    <property type="entry name" value="Peptidase_M16_C"/>
</dbReference>
<dbReference type="InterPro" id="IPR011765">
    <property type="entry name" value="Pept_M16_N"/>
</dbReference>
<dbReference type="PROSITE" id="PS00143">
    <property type="entry name" value="INSULINASE"/>
    <property type="match status" value="1"/>
</dbReference>
<dbReference type="HOGENOM" id="CLU_009902_1_2_3"/>
<dbReference type="Pfam" id="PF05193">
    <property type="entry name" value="Peptidase_M16_C"/>
    <property type="match status" value="1"/>
</dbReference>
<dbReference type="EMBL" id="CP003940">
    <property type="protein sequence ID" value="AFZ47822.1"/>
    <property type="molecule type" value="Genomic_DNA"/>
</dbReference>
<dbReference type="STRING" id="292563.Cyast_1867"/>
<dbReference type="MEROPS" id="M16.019"/>
<accession>K9YMY2</accession>
<organism evidence="6 7">
    <name type="scientific">Cyanobacterium stanieri (strain ATCC 29140 / PCC 7202)</name>
    <dbReference type="NCBI Taxonomy" id="292563"/>
    <lineage>
        <taxon>Bacteria</taxon>
        <taxon>Bacillati</taxon>
        <taxon>Cyanobacteriota</taxon>
        <taxon>Cyanophyceae</taxon>
        <taxon>Oscillatoriophycideae</taxon>
        <taxon>Chroococcales</taxon>
        <taxon>Geminocystaceae</taxon>
        <taxon>Cyanobacterium</taxon>
    </lineage>
</organism>
<evidence type="ECO:0000256" key="3">
    <source>
        <dbReference type="SAM" id="Coils"/>
    </source>
</evidence>
<feature type="domain" description="Peptidase M16 N-terminal" evidence="4">
    <location>
        <begin position="176"/>
        <end position="273"/>
    </location>
</feature>
<protein>
    <submittedName>
        <fullName evidence="6">Processing peptidase</fullName>
        <ecNumber evidence="6">3.4.24.64</ecNumber>
    </submittedName>
</protein>
<keyword evidence="3" id="KW-0175">Coiled coil</keyword>
<comment type="similarity">
    <text evidence="1 2">Belongs to the peptidase M16 family.</text>
</comment>
<dbReference type="PANTHER" id="PTHR11851:SF49">
    <property type="entry name" value="MITOCHONDRIAL-PROCESSING PEPTIDASE SUBUNIT ALPHA"/>
    <property type="match status" value="1"/>
</dbReference>
<feature type="coiled-coil region" evidence="3">
    <location>
        <begin position="138"/>
        <end position="177"/>
    </location>
</feature>
<dbReference type="SUPFAM" id="SSF63411">
    <property type="entry name" value="LuxS/MPP-like metallohydrolase"/>
    <property type="match status" value="2"/>
</dbReference>
<dbReference type="InterPro" id="IPR050361">
    <property type="entry name" value="MPP/UQCRC_Complex"/>
</dbReference>
<dbReference type="GO" id="GO:0006508">
    <property type="term" value="P:proteolysis"/>
    <property type="evidence" value="ECO:0007669"/>
    <property type="project" value="InterPro"/>
</dbReference>
<keyword evidence="6" id="KW-0378">Hydrolase</keyword>
<dbReference type="Proteomes" id="UP000010483">
    <property type="component" value="Chromosome"/>
</dbReference>
<name>K9YMY2_CYASC</name>
<feature type="domain" description="Peptidase M16 N-terminal" evidence="4">
    <location>
        <begin position="78"/>
        <end position="123"/>
    </location>
</feature>